<name>A0A9X1LSN4_9MICO</name>
<dbReference type="SMART" id="SM00436">
    <property type="entry name" value="TOP1Bc"/>
    <property type="match status" value="1"/>
</dbReference>
<sequence length="904" mass="98923">MAEGKKLVIVESPTKMKSIQGYLGDGYEVLSSVGHIRDLADKKDIPADKKAAFGKYSIDVDNGFAPYYVESDRGKKTVAELKRALKTADELLLATDEDREGEAIAWHLLETLKPKVPVKRMVFHEITKDAIQAAVGNTRDLDLALVDAQETRRILDRLYGWDVSPVLWFKVQQGTSAGRVQSAATRMVVDRERERMAFVSASYWDIETTAAKGADAFAARLARVDGAVLARGTDFDDRGELKKAVLVLDETAARELAAAIEAAGEASVSNVESKPGTRSPKAPFTTSTMQQEAGRKLSMSAKHAMSVAQRLYEKGFITYMRTDSTALSTQAVQAAREQAVAMYGEKAVPLNPRTYASKSKNAQEAHEAIRPSGETFRTPASVSGELDRDEQRLYDLIWKRTMASQMSDAKYETTTVTLAVDAGGRHAEFTASGTVYTFKGFLEAYEEGRDEKRSDFDKSDDQSLPAVAVGDVLRLKDVEPKGHATSPKPRYTEASLVKALEEKGIGRPSTFASIIDVILNRGYVTKRGQALIPTWLAFSVVRLLEQHFADLVDYDFTAALEDDLDAIARGEQKRQDWLQEFYFGSDQHVGLRNIVDNLGEIDARALNSTPIGDVATLRFGKYGPYLELADPANPEGEPRRVNIPEDLAPDELTPAKAQELIDAPVAGDRVLGENPANGKLVIVKDGRFGPYVQEIDPPAEEEVDEATGEVVAVEPEPAPAPKKRGAKKEAAPKPRTASLFKSMSVDTIDLDTALKLLDLPRTVGIDPETEAPITAQNGRYGPYLKKGTDSRTLQSEQQIFDITLDEALAVYAQPKYGARGASSALKEFEADPVSEKPIKIKDGRFGAYVTDGVTNVTIPRGQTPDDITYEIAVQMLADKRAKGPAPKRATTRRTTTTKKAPAKK</sequence>
<protein>
    <recommendedName>
        <fullName evidence="8">DNA topoisomerase 1</fullName>
        <ecNumber evidence="8">5.6.2.1</ecNumber>
    </recommendedName>
    <alternativeName>
        <fullName evidence="8">DNA topoisomerase I</fullName>
    </alternativeName>
</protein>
<dbReference type="InterPro" id="IPR023405">
    <property type="entry name" value="Topo_IA_core_domain"/>
</dbReference>
<dbReference type="InterPro" id="IPR013497">
    <property type="entry name" value="Topo_IA_cen"/>
</dbReference>
<dbReference type="InterPro" id="IPR006171">
    <property type="entry name" value="TOPRIM_dom"/>
</dbReference>
<dbReference type="EMBL" id="JAGTTN010000001">
    <property type="protein sequence ID" value="MCC2031008.1"/>
    <property type="molecule type" value="Genomic_DNA"/>
</dbReference>
<dbReference type="Proteomes" id="UP001139354">
    <property type="component" value="Unassembled WGS sequence"/>
</dbReference>
<reference evidence="12" key="1">
    <citation type="submission" date="2021-04" db="EMBL/GenBank/DDBJ databases">
        <title>Microbacterium tenobrionis sp. nov. and Microbacterium allomyrinae sp. nov., isolated from larvae of Tenobrio molitor and Allomyrina dichotoma, respectively.</title>
        <authorList>
            <person name="Lee S.D."/>
        </authorList>
    </citation>
    <scope>NUCLEOTIDE SEQUENCE</scope>
    <source>
        <strain evidence="12">BWT-G7</strain>
    </source>
</reference>
<proteinExistence type="inferred from homology"/>
<dbReference type="PANTHER" id="PTHR42785">
    <property type="entry name" value="DNA TOPOISOMERASE, TYPE IA, CORE"/>
    <property type="match status" value="1"/>
</dbReference>
<dbReference type="InterPro" id="IPR025589">
    <property type="entry name" value="Toprim_C_rpt"/>
</dbReference>
<comment type="similarity">
    <text evidence="2 8">Belongs to the type IA topoisomerase family.</text>
</comment>
<dbReference type="Gene3D" id="1.10.460.10">
    <property type="entry name" value="Topoisomerase I, domain 2"/>
    <property type="match status" value="1"/>
</dbReference>
<dbReference type="Pfam" id="PF13368">
    <property type="entry name" value="Toprim_C_rpt"/>
    <property type="match status" value="4"/>
</dbReference>
<comment type="function">
    <text evidence="8">Releases the supercoiling and torsional tension of DNA, which is introduced during the DNA replication and transcription, by transiently cleaving and rejoining one strand of the DNA duplex. Introduces a single-strand break via transesterification at a target site in duplex DNA. The scissile phosphodiester is attacked by the catalytic tyrosine of the enzyme, resulting in the formation of a DNA-(5'-phosphotyrosyl)-enzyme intermediate and the expulsion of a 3'-OH DNA strand. The free DNA strand then undergoes passage around the unbroken strand, thus removing DNA supercoils. Finally, in the religation step, the DNA 3'-OH attacks the covalent intermediate to expel the active-site tyrosine and restore the DNA phosphodiester backbone.</text>
</comment>
<dbReference type="InterPro" id="IPR013825">
    <property type="entry name" value="Topo_IA_cen_sub2"/>
</dbReference>
<evidence type="ECO:0000256" key="6">
    <source>
        <dbReference type="ARBA" id="ARBA00023125"/>
    </source>
</evidence>
<evidence type="ECO:0000256" key="2">
    <source>
        <dbReference type="ARBA" id="ARBA00009446"/>
    </source>
</evidence>
<dbReference type="Gene3D" id="2.70.20.10">
    <property type="entry name" value="Topoisomerase I, domain 3"/>
    <property type="match status" value="1"/>
</dbReference>
<dbReference type="NCBIfam" id="TIGR01051">
    <property type="entry name" value="topA_bact"/>
    <property type="match status" value="1"/>
</dbReference>
<dbReference type="InterPro" id="IPR023406">
    <property type="entry name" value="Topo_IA_AS"/>
</dbReference>
<feature type="site" description="Interaction with DNA" evidence="8">
    <location>
        <position position="321"/>
    </location>
</feature>
<dbReference type="HAMAP" id="MF_00952">
    <property type="entry name" value="Topoisom_1_prok"/>
    <property type="match status" value="1"/>
</dbReference>
<evidence type="ECO:0000256" key="5">
    <source>
        <dbReference type="ARBA" id="ARBA00023029"/>
    </source>
</evidence>
<evidence type="ECO:0000256" key="7">
    <source>
        <dbReference type="ARBA" id="ARBA00023235"/>
    </source>
</evidence>
<dbReference type="PRINTS" id="PR00417">
    <property type="entry name" value="PRTPISMRASEI"/>
</dbReference>
<keyword evidence="5 8" id="KW-0799">Topoisomerase</keyword>
<dbReference type="GO" id="GO:0003677">
    <property type="term" value="F:DNA binding"/>
    <property type="evidence" value="ECO:0007669"/>
    <property type="project" value="UniProtKB-KW"/>
</dbReference>
<feature type="region of interest" description="Disordered" evidence="9">
    <location>
        <begin position="357"/>
        <end position="384"/>
    </location>
</feature>
<dbReference type="SUPFAM" id="SSF56712">
    <property type="entry name" value="Prokaryotic type I DNA topoisomerase"/>
    <property type="match status" value="1"/>
</dbReference>
<dbReference type="Gene3D" id="1.10.290.10">
    <property type="entry name" value="Topoisomerase I, domain 4"/>
    <property type="match status" value="1"/>
</dbReference>
<evidence type="ECO:0000256" key="8">
    <source>
        <dbReference type="HAMAP-Rule" id="MF_00952"/>
    </source>
</evidence>
<dbReference type="InterPro" id="IPR003601">
    <property type="entry name" value="Topo_IA_2"/>
</dbReference>
<dbReference type="EC" id="5.6.2.1" evidence="8"/>
<dbReference type="PROSITE" id="PS52039">
    <property type="entry name" value="TOPO_IA_2"/>
    <property type="match status" value="1"/>
</dbReference>
<dbReference type="CDD" id="cd00186">
    <property type="entry name" value="TOP1Ac"/>
    <property type="match status" value="1"/>
</dbReference>
<feature type="site" description="Interaction with DNA" evidence="8">
    <location>
        <position position="521"/>
    </location>
</feature>
<feature type="region of interest" description="Disordered" evidence="9">
    <location>
        <begin position="269"/>
        <end position="288"/>
    </location>
</feature>
<dbReference type="PROSITE" id="PS50880">
    <property type="entry name" value="TOPRIM"/>
    <property type="match status" value="1"/>
</dbReference>
<dbReference type="GO" id="GO:0003917">
    <property type="term" value="F:DNA topoisomerase type I (single strand cut, ATP-independent) activity"/>
    <property type="evidence" value="ECO:0007669"/>
    <property type="project" value="UniProtKB-UniRule"/>
</dbReference>
<dbReference type="InterPro" id="IPR013826">
    <property type="entry name" value="Topo_IA_cen_sub3"/>
</dbReference>
<dbReference type="Gene3D" id="3.40.50.140">
    <property type="match status" value="1"/>
</dbReference>
<keyword evidence="7 8" id="KW-0413">Isomerase</keyword>
<evidence type="ECO:0000313" key="13">
    <source>
        <dbReference type="Proteomes" id="UP001139354"/>
    </source>
</evidence>
<feature type="domain" description="Topo IA-type catalytic" evidence="11">
    <location>
        <begin position="142"/>
        <end position="589"/>
    </location>
</feature>
<feature type="site" description="Interaction with DNA" evidence="8">
    <location>
        <position position="152"/>
    </location>
</feature>
<dbReference type="InterPro" id="IPR013824">
    <property type="entry name" value="Topo_IA_cen_sub1"/>
</dbReference>
<dbReference type="PROSITE" id="PS00396">
    <property type="entry name" value="TOPO_IA_1"/>
    <property type="match status" value="1"/>
</dbReference>
<dbReference type="InterPro" id="IPR005733">
    <property type="entry name" value="TopoI_bac-type"/>
</dbReference>
<feature type="site" description="Interaction with DNA" evidence="8">
    <location>
        <position position="153"/>
    </location>
</feature>
<evidence type="ECO:0000256" key="1">
    <source>
        <dbReference type="ARBA" id="ARBA00000213"/>
    </source>
</evidence>
<evidence type="ECO:0000259" key="11">
    <source>
        <dbReference type="PROSITE" id="PS52039"/>
    </source>
</evidence>
<feature type="region of interest" description="Disordered" evidence="9">
    <location>
        <begin position="714"/>
        <end position="735"/>
    </location>
</feature>
<dbReference type="GO" id="GO:0006265">
    <property type="term" value="P:DNA topological change"/>
    <property type="evidence" value="ECO:0007669"/>
    <property type="project" value="UniProtKB-UniRule"/>
</dbReference>
<keyword evidence="4" id="KW-0460">Magnesium</keyword>
<dbReference type="Pfam" id="PF01751">
    <property type="entry name" value="Toprim"/>
    <property type="match status" value="1"/>
</dbReference>
<feature type="active site" description="O-(5'-phospho-DNA)-tyrosine intermediate" evidence="8">
    <location>
        <position position="319"/>
    </location>
</feature>
<feature type="compositionally biased region" description="Low complexity" evidence="9">
    <location>
        <begin position="884"/>
        <end position="904"/>
    </location>
</feature>
<dbReference type="PANTHER" id="PTHR42785:SF1">
    <property type="entry name" value="DNA TOPOISOMERASE"/>
    <property type="match status" value="1"/>
</dbReference>
<dbReference type="Pfam" id="PF01131">
    <property type="entry name" value="Topoisom_bac"/>
    <property type="match status" value="1"/>
</dbReference>
<keyword evidence="3" id="KW-0479">Metal-binding</keyword>
<evidence type="ECO:0000256" key="9">
    <source>
        <dbReference type="SAM" id="MobiDB-lite"/>
    </source>
</evidence>
<dbReference type="InterPro" id="IPR003602">
    <property type="entry name" value="Topo_IA_DNA-bd_dom"/>
</dbReference>
<evidence type="ECO:0000256" key="4">
    <source>
        <dbReference type="ARBA" id="ARBA00022842"/>
    </source>
</evidence>
<comment type="caution">
    <text evidence="12">The sequence shown here is derived from an EMBL/GenBank/DDBJ whole genome shotgun (WGS) entry which is preliminary data.</text>
</comment>
<feature type="region of interest" description="Disordered" evidence="9">
    <location>
        <begin position="878"/>
        <end position="904"/>
    </location>
</feature>
<dbReference type="InterPro" id="IPR028612">
    <property type="entry name" value="Topoisom_1_IA"/>
</dbReference>
<evidence type="ECO:0000313" key="12">
    <source>
        <dbReference type="EMBL" id="MCC2031008.1"/>
    </source>
</evidence>
<feature type="site" description="Interaction with DNA" evidence="8">
    <location>
        <position position="168"/>
    </location>
</feature>
<comment type="subunit">
    <text evidence="8">Monomer.</text>
</comment>
<dbReference type="SMART" id="SM00493">
    <property type="entry name" value="TOPRIM"/>
    <property type="match status" value="1"/>
</dbReference>
<dbReference type="GO" id="GO:0046872">
    <property type="term" value="F:metal ion binding"/>
    <property type="evidence" value="ECO:0007669"/>
    <property type="project" value="UniProtKB-KW"/>
</dbReference>
<dbReference type="AlphaFoldDB" id="A0A9X1LSN4"/>
<feature type="site" description="Interaction with DNA" evidence="8">
    <location>
        <position position="35"/>
    </location>
</feature>
<dbReference type="InterPro" id="IPR000380">
    <property type="entry name" value="Topo_IA"/>
</dbReference>
<feature type="site" description="Interaction with DNA" evidence="8">
    <location>
        <position position="156"/>
    </location>
</feature>
<evidence type="ECO:0000256" key="3">
    <source>
        <dbReference type="ARBA" id="ARBA00022723"/>
    </source>
</evidence>
<evidence type="ECO:0000259" key="10">
    <source>
        <dbReference type="PROSITE" id="PS50880"/>
    </source>
</evidence>
<dbReference type="CDD" id="cd03363">
    <property type="entry name" value="TOPRIM_TopoIA_TopoI"/>
    <property type="match status" value="1"/>
</dbReference>
<dbReference type="InterPro" id="IPR034149">
    <property type="entry name" value="TOPRIM_TopoI"/>
</dbReference>
<comment type="caution">
    <text evidence="8">Lacks conserved residue(s) required for the propagation of feature annotation.</text>
</comment>
<dbReference type="SMART" id="SM00437">
    <property type="entry name" value="TOP1Ac"/>
    <property type="match status" value="1"/>
</dbReference>
<dbReference type="RefSeq" id="WP_229382890.1">
    <property type="nucleotide sequence ID" value="NZ_JAGTTN010000001.1"/>
</dbReference>
<organism evidence="12 13">
    <name type="scientific">Microbacterium allomyrinae</name>
    <dbReference type="NCBI Taxonomy" id="2830666"/>
    <lineage>
        <taxon>Bacteria</taxon>
        <taxon>Bacillati</taxon>
        <taxon>Actinomycetota</taxon>
        <taxon>Actinomycetes</taxon>
        <taxon>Micrococcales</taxon>
        <taxon>Microbacteriaceae</taxon>
        <taxon>Microbacterium</taxon>
    </lineage>
</organism>
<comment type="catalytic activity">
    <reaction evidence="1 8">
        <text>ATP-independent breakage of single-stranded DNA, followed by passage and rejoining.</text>
        <dbReference type="EC" id="5.6.2.1"/>
    </reaction>
</comment>
<keyword evidence="6 8" id="KW-0238">DNA-binding</keyword>
<keyword evidence="13" id="KW-1185">Reference proteome</keyword>
<feature type="region of interest" description="Interaction with DNA" evidence="8">
    <location>
        <begin position="176"/>
        <end position="181"/>
    </location>
</feature>
<accession>A0A9X1LSN4</accession>
<feature type="domain" description="Toprim" evidence="10">
    <location>
        <begin position="5"/>
        <end position="127"/>
    </location>
</feature>
<gene>
    <name evidence="8 12" type="primary">topA</name>
    <name evidence="12" type="ORF">KEC57_02300</name>
</gene>